<sequence length="157" mass="17662">MNYIGHFGFKSGRDINKFTGVKYELSKKGVPYTTEYSGGWIEAEVIEKIDVETHTVFIGKVLDGEVLGEDEPLTYANYHRIKKGQRLTAAVVTKETDSKTDKVSDKILYRCNICGYVYDMETGDPSSNVLPGTPFEDIDDEWVCPVCGVSKKNFEKI</sequence>
<evidence type="ECO:0000313" key="8">
    <source>
        <dbReference type="Proteomes" id="UP000019681"/>
    </source>
</evidence>
<evidence type="ECO:0000259" key="6">
    <source>
        <dbReference type="PROSITE" id="PS50903"/>
    </source>
</evidence>
<evidence type="ECO:0000256" key="3">
    <source>
        <dbReference type="ARBA" id="ARBA00022982"/>
    </source>
</evidence>
<dbReference type="Gene3D" id="2.20.28.10">
    <property type="match status" value="1"/>
</dbReference>
<proteinExistence type="inferred from homology"/>
<keyword evidence="2 5" id="KW-0479">Metal-binding</keyword>
<dbReference type="SUPFAM" id="SSF57802">
    <property type="entry name" value="Rubredoxin-like"/>
    <property type="match status" value="1"/>
</dbReference>
<dbReference type="PROSITE" id="PS00202">
    <property type="entry name" value="RUBREDOXIN"/>
    <property type="match status" value="1"/>
</dbReference>
<dbReference type="InterPro" id="IPR024935">
    <property type="entry name" value="Rubredoxin_dom"/>
</dbReference>
<dbReference type="GO" id="GO:0016646">
    <property type="term" value="F:oxidoreductase activity, acting on the CH-NH group of donors, NAD or NADP as acceptor"/>
    <property type="evidence" value="ECO:0007669"/>
    <property type="project" value="UniProtKB-ARBA"/>
</dbReference>
<feature type="domain" description="Rubredoxin-like" evidence="6">
    <location>
        <begin position="106"/>
        <end position="157"/>
    </location>
</feature>
<comment type="caution">
    <text evidence="7">The sequence shown here is derived from an EMBL/GenBank/DDBJ whole genome shotgun (WGS) entry which is preliminary data.</text>
</comment>
<dbReference type="GO" id="GO:0043448">
    <property type="term" value="P:alkane catabolic process"/>
    <property type="evidence" value="ECO:0007669"/>
    <property type="project" value="TreeGrafter"/>
</dbReference>
<dbReference type="EMBL" id="AZQP01000043">
    <property type="protein sequence ID" value="EYE87660.1"/>
    <property type="molecule type" value="Genomic_DNA"/>
</dbReference>
<dbReference type="CDD" id="cd00730">
    <property type="entry name" value="rubredoxin"/>
    <property type="match status" value="1"/>
</dbReference>
<dbReference type="Pfam" id="PF00301">
    <property type="entry name" value="Rubredoxin"/>
    <property type="match status" value="1"/>
</dbReference>
<dbReference type="AlphaFoldDB" id="A0A017RUU2"/>
<keyword evidence="4 5" id="KW-0408">Iron</keyword>
<evidence type="ECO:0000256" key="4">
    <source>
        <dbReference type="ARBA" id="ARBA00023004"/>
    </source>
</evidence>
<dbReference type="SUPFAM" id="SSF50475">
    <property type="entry name" value="FMN-binding split barrel"/>
    <property type="match status" value="1"/>
</dbReference>
<dbReference type="STRING" id="1403537.Q428_12150"/>
<dbReference type="GO" id="GO:0010181">
    <property type="term" value="F:FMN binding"/>
    <property type="evidence" value="ECO:0007669"/>
    <property type="project" value="InterPro"/>
</dbReference>
<name>A0A017RUU2_9CLOT</name>
<dbReference type="FunFam" id="2.20.28.10:FF:000001">
    <property type="entry name" value="Rubredoxin"/>
    <property type="match status" value="1"/>
</dbReference>
<dbReference type="Gene3D" id="2.30.110.10">
    <property type="entry name" value="Electron Transport, Fmn-binding Protein, Chain A"/>
    <property type="match status" value="1"/>
</dbReference>
<evidence type="ECO:0000256" key="2">
    <source>
        <dbReference type="ARBA" id="ARBA00022723"/>
    </source>
</evidence>
<reference evidence="7 8" key="1">
    <citation type="journal article" date="2014" name="Genome Announc.">
        <title>Draft Genome Sequence of Fervidicella metallireducens Strain AeBT, an Iron-Reducing Thermoanaerobe from the Great Artesian Basin.</title>
        <authorList>
            <person name="Patel B.K."/>
        </authorList>
    </citation>
    <scope>NUCLEOTIDE SEQUENCE [LARGE SCALE GENOMIC DNA]</scope>
    <source>
        <strain evidence="7 8">AeB</strain>
    </source>
</reference>
<dbReference type="PANTHER" id="PTHR47627">
    <property type="entry name" value="RUBREDOXIN"/>
    <property type="match status" value="1"/>
</dbReference>
<evidence type="ECO:0000313" key="7">
    <source>
        <dbReference type="EMBL" id="EYE87660.1"/>
    </source>
</evidence>
<keyword evidence="8" id="KW-1185">Reference proteome</keyword>
<comment type="similarity">
    <text evidence="5">Belongs to the rubredoxin family.</text>
</comment>
<dbReference type="InterPro" id="IPR002563">
    <property type="entry name" value="Flavin_Rdtase-like_dom"/>
</dbReference>
<dbReference type="GO" id="GO:0005506">
    <property type="term" value="F:iron ion binding"/>
    <property type="evidence" value="ECO:0007669"/>
    <property type="project" value="UniProtKB-UniRule"/>
</dbReference>
<dbReference type="Pfam" id="PF01613">
    <property type="entry name" value="Flavin_Reduct"/>
    <property type="match status" value="1"/>
</dbReference>
<dbReference type="PANTHER" id="PTHR47627:SF1">
    <property type="entry name" value="RUBREDOXIN-1-RELATED"/>
    <property type="match status" value="1"/>
</dbReference>
<evidence type="ECO:0000256" key="5">
    <source>
        <dbReference type="RuleBase" id="RU003820"/>
    </source>
</evidence>
<organism evidence="7 8">
    <name type="scientific">Fervidicella metallireducens AeB</name>
    <dbReference type="NCBI Taxonomy" id="1403537"/>
    <lineage>
        <taxon>Bacteria</taxon>
        <taxon>Bacillati</taxon>
        <taxon>Bacillota</taxon>
        <taxon>Clostridia</taxon>
        <taxon>Eubacteriales</taxon>
        <taxon>Clostridiaceae</taxon>
        <taxon>Fervidicella</taxon>
    </lineage>
</organism>
<dbReference type="PRINTS" id="PR00163">
    <property type="entry name" value="RUBREDOXIN"/>
</dbReference>
<dbReference type="InterPro" id="IPR018527">
    <property type="entry name" value="Rubredoxin_Fe_BS"/>
</dbReference>
<dbReference type="InterPro" id="IPR012349">
    <property type="entry name" value="Split_barrel_FMN-bd"/>
</dbReference>
<comment type="cofactor">
    <cofactor evidence="5">
        <name>Fe(3+)</name>
        <dbReference type="ChEBI" id="CHEBI:29034"/>
    </cofactor>
</comment>
<keyword evidence="3 5" id="KW-0249">Electron transport</keyword>
<dbReference type="GO" id="GO:0009055">
    <property type="term" value="F:electron transfer activity"/>
    <property type="evidence" value="ECO:0007669"/>
    <property type="project" value="TreeGrafter"/>
</dbReference>
<dbReference type="PROSITE" id="PS50903">
    <property type="entry name" value="RUBREDOXIN_LIKE"/>
    <property type="match status" value="1"/>
</dbReference>
<gene>
    <name evidence="7" type="ORF">Q428_12150</name>
</gene>
<keyword evidence="1" id="KW-0813">Transport</keyword>
<dbReference type="Proteomes" id="UP000019681">
    <property type="component" value="Unassembled WGS sequence"/>
</dbReference>
<protein>
    <recommendedName>
        <fullName evidence="5">Rubredoxin</fullName>
    </recommendedName>
</protein>
<evidence type="ECO:0000256" key="1">
    <source>
        <dbReference type="ARBA" id="ARBA00022448"/>
    </source>
</evidence>
<dbReference type="InterPro" id="IPR050526">
    <property type="entry name" value="Rubredoxin_ET"/>
</dbReference>
<dbReference type="InterPro" id="IPR024934">
    <property type="entry name" value="Rubredoxin-like_dom"/>
</dbReference>
<accession>A0A017RUU2</accession>